<evidence type="ECO:0000313" key="24">
    <source>
        <dbReference type="Ensembl" id="ENSACAP00000037485.1"/>
    </source>
</evidence>
<comment type="catalytic activity">
    <reaction evidence="15">
        <text>a 5'-end (N(7)-methyl 5'-triphosphoguanosine)-ribonucleoside in snoRNA + S-adenosyl-L-methionine = a 5'-end (N(2),N(7)-dimethyl 5'-triphosphoguanosine)-ribonucleoside in snoRNA + S-adenosyl-L-homocysteine + H(+)</text>
        <dbReference type="Rhea" id="RHEA:78475"/>
        <dbReference type="Rhea" id="RHEA-COMP:19086"/>
        <dbReference type="Rhea" id="RHEA-COMP:19088"/>
        <dbReference type="ChEBI" id="CHEBI:15378"/>
        <dbReference type="ChEBI" id="CHEBI:57856"/>
        <dbReference type="ChEBI" id="CHEBI:59789"/>
        <dbReference type="ChEBI" id="CHEBI:156461"/>
        <dbReference type="ChEBI" id="CHEBI:172880"/>
    </reaction>
    <physiologicalReaction direction="left-to-right" evidence="15">
        <dbReference type="Rhea" id="RHEA:78476"/>
    </physiologicalReaction>
</comment>
<evidence type="ECO:0000256" key="11">
    <source>
        <dbReference type="ARBA" id="ARBA00023163"/>
    </source>
</evidence>
<evidence type="ECO:0000256" key="7">
    <source>
        <dbReference type="ARBA" id="ARBA00022603"/>
    </source>
</evidence>
<gene>
    <name evidence="24" type="primary">TGS1</name>
</gene>
<keyword evidence="5" id="KW-0963">Cytoplasm</keyword>
<evidence type="ECO:0000256" key="2">
    <source>
        <dbReference type="ARBA" id="ARBA00004496"/>
    </source>
</evidence>
<keyword evidence="9" id="KW-0949">S-adenosyl-L-methionine</keyword>
<feature type="compositionally biased region" description="Basic residues" evidence="23">
    <location>
        <begin position="708"/>
        <end position="718"/>
    </location>
</feature>
<evidence type="ECO:0000256" key="14">
    <source>
        <dbReference type="ARBA" id="ARBA00047418"/>
    </source>
</evidence>
<reference evidence="24" key="2">
    <citation type="submission" date="2025-08" db="UniProtKB">
        <authorList>
            <consortium name="Ensembl"/>
        </authorList>
    </citation>
    <scope>IDENTIFICATION</scope>
</reference>
<evidence type="ECO:0000256" key="13">
    <source>
        <dbReference type="ARBA" id="ARBA00025783"/>
    </source>
</evidence>
<keyword evidence="25" id="KW-1185">Reference proteome</keyword>
<dbReference type="GeneTree" id="ENSGT00390000018056"/>
<evidence type="ECO:0000256" key="1">
    <source>
        <dbReference type="ARBA" id="ARBA00004408"/>
    </source>
</evidence>
<comment type="subcellular location">
    <subcellularLocation>
        <location evidence="2">Cytoplasm</location>
    </subcellularLocation>
    <subcellularLocation>
        <location evidence="1">Nucleus</location>
        <location evidence="1">Cajal body</location>
    </subcellularLocation>
    <subcellularLocation>
        <location evidence="3">Nucleus</location>
        <location evidence="3">Nucleolus</location>
    </subcellularLocation>
</comment>
<proteinExistence type="inferred from homology"/>
<feature type="compositionally biased region" description="Polar residues" evidence="23">
    <location>
        <begin position="626"/>
        <end position="635"/>
    </location>
</feature>
<dbReference type="SUPFAM" id="SSF53335">
    <property type="entry name" value="S-adenosyl-L-methionine-dependent methyltransferases"/>
    <property type="match status" value="1"/>
</dbReference>
<organism evidence="24 25">
    <name type="scientific">Anolis carolinensis</name>
    <name type="common">Green anole</name>
    <name type="synonym">American chameleon</name>
    <dbReference type="NCBI Taxonomy" id="28377"/>
    <lineage>
        <taxon>Eukaryota</taxon>
        <taxon>Metazoa</taxon>
        <taxon>Chordata</taxon>
        <taxon>Craniata</taxon>
        <taxon>Vertebrata</taxon>
        <taxon>Euteleostomi</taxon>
        <taxon>Lepidosauria</taxon>
        <taxon>Squamata</taxon>
        <taxon>Bifurcata</taxon>
        <taxon>Unidentata</taxon>
        <taxon>Episquamata</taxon>
        <taxon>Toxicofera</taxon>
        <taxon>Iguania</taxon>
        <taxon>Dactyloidae</taxon>
        <taxon>Anolis</taxon>
    </lineage>
</organism>
<dbReference type="Proteomes" id="UP000001646">
    <property type="component" value="Unplaced"/>
</dbReference>
<evidence type="ECO:0000256" key="8">
    <source>
        <dbReference type="ARBA" id="ARBA00022679"/>
    </source>
</evidence>
<sequence>MRRREKKNTGRPREDFSEPSTSLSEARLSGCNAHGPTSAGSALSWSSFLRREGVSRQKKKALCEAAMLREVPQSLLVAKMLLFLRNDEEEEGKDSEKSGHSILCFCSRAFVEDRKLYKLGLKGFYVKEEENSTGEDQVSEDEEKEQKHDIFNTADLPSDSRVPEVEDIELDSETELMKSMGLPLQFGGAAVHKTIMRSGNTYKRNNKVMKKKKKKKNMLQKDILEIMKDTLEEDHETEDSHSLADDPSLINKEVDEQCENGEVKLDGMNEKWEIYWGEYGEGLLWKSWQEKQEDVDSELLSISEPWDNPEMKEKWQQHYNELYWYYWEQFQYWANQGWTVDVAHSSPKINKGNLETKEEKTQNIEIDDEYREVPDSNFCPLASVASCECNPIKNDNQCNIDILTEINKINLNSEEAEDSKSETMVDSNDSQGLYLTNMERHCPCDSSQSKKSDEGPKEENTTSEYGCSNPAASQVHSTGGGGSSHNNSDGDEQPPEQKPVRLKRSHELDAEEDAQADPDEVFGFLGLKRGTGQRYREIPGFSERRVTHLNRNMKFKSKLLDMRRTIKTKNKHIFFTEEPEVGVFKTSETLNKVERFLKQVNEPQEETSQDKTVHASTSSDSEEQENSVCSQNNPDVQNYELVLPDSNSSRHKGNSIEEEKLIIAARDCNSEVPVEEVEKEPCSLGRELLPLDIPDYLQMKTEGEVKPMKKKKNRKNKKENRSVPSLPPEIAADPELAKYWAQRYRLFSRFDEGIHLDREGWFSVTPEKIAEHIADRVRQSFKSDIIVDAFCGVGGNSIQFALAGKRVIAIDIDPVKIRLAHNNAEVYGVADQIEFICGDFMKLASSLKGDIVFLSPPWGGPEYTTAEVFDVQTMICPDGFEVFKLSQKITNNIVYFLPRNADIDQVTSLAGPGGKVEIEQNFLNNRE</sequence>
<protein>
    <recommendedName>
        <fullName evidence="4">Trimethylguanosine synthase</fullName>
    </recommendedName>
    <alternativeName>
        <fullName evidence="18">Cap-specific guanine-N(2) methyltransferase</fullName>
    </alternativeName>
    <alternativeName>
        <fullName evidence="21">Nuclear receptor coactivator 6-interacting protein</fullName>
    </alternativeName>
    <alternativeName>
        <fullName evidence="22">PRIP-interacting protein with methyltransferase motif</fullName>
    </alternativeName>
</protein>
<evidence type="ECO:0000256" key="19">
    <source>
        <dbReference type="ARBA" id="ARBA00057179"/>
    </source>
</evidence>
<evidence type="ECO:0000256" key="21">
    <source>
        <dbReference type="ARBA" id="ARBA00079339"/>
    </source>
</evidence>
<feature type="region of interest" description="Disordered" evidence="23">
    <location>
        <begin position="701"/>
        <end position="729"/>
    </location>
</feature>
<dbReference type="InterPro" id="IPR019012">
    <property type="entry name" value="RNA_cap_Gua-N2-MeTrfase"/>
</dbReference>
<dbReference type="FunFam" id="3.40.50.150:FF:000066">
    <property type="entry name" value="Trimethylguanosine synthase 1"/>
    <property type="match status" value="1"/>
</dbReference>
<comment type="function">
    <text evidence="19">Catalyzes the 2 serial methylation steps for the conversion of the 7-monomethylguanosine (m(7)G) caps of snRNAs and snoRNAs to a 2,2,7-trimethylguanosine (m(2,2,7)G) cap structure. The enzyme is specific for guanine, and N7 methylation must precede N2 methylation. Hypermethylation of the m7G cap of U snRNAs leads to their concentration in nuclear foci, their colocalization with coilin and the formation of canonical Cajal bodies (CBs). Plays a role in transcriptional regulation.</text>
</comment>
<dbReference type="CDD" id="cd02440">
    <property type="entry name" value="AdoMet_MTases"/>
    <property type="match status" value="1"/>
</dbReference>
<keyword evidence="11" id="KW-0804">Transcription</keyword>
<keyword evidence="6" id="KW-0597">Phosphoprotein</keyword>
<keyword evidence="10" id="KW-0805">Transcription regulation</keyword>
<dbReference type="GO" id="GO:0015030">
    <property type="term" value="C:Cajal body"/>
    <property type="evidence" value="ECO:0007669"/>
    <property type="project" value="UniProtKB-SubCell"/>
</dbReference>
<dbReference type="Pfam" id="PF09445">
    <property type="entry name" value="Methyltransf_15"/>
    <property type="match status" value="1"/>
</dbReference>
<evidence type="ECO:0000256" key="16">
    <source>
        <dbReference type="ARBA" id="ARBA00048763"/>
    </source>
</evidence>
<dbReference type="GO" id="GO:0005737">
    <property type="term" value="C:cytoplasm"/>
    <property type="evidence" value="ECO:0007669"/>
    <property type="project" value="UniProtKB-SubCell"/>
</dbReference>
<reference evidence="24" key="1">
    <citation type="submission" date="2009-12" db="EMBL/GenBank/DDBJ databases">
        <title>The Genome Sequence of Anolis carolinensis (Green Anole Lizard).</title>
        <authorList>
            <consortium name="The Genome Sequencing Platform"/>
            <person name="Di Palma F."/>
            <person name="Alfoldi J."/>
            <person name="Heiman D."/>
            <person name="Young S."/>
            <person name="Grabherr M."/>
            <person name="Johnson J."/>
            <person name="Lander E.S."/>
            <person name="Lindblad-Toh K."/>
        </authorList>
    </citation>
    <scope>NUCLEOTIDE SEQUENCE [LARGE SCALE GENOMIC DNA]</scope>
    <source>
        <strain evidence="24">JBL SC #1</strain>
    </source>
</reference>
<evidence type="ECO:0000256" key="10">
    <source>
        <dbReference type="ARBA" id="ARBA00023015"/>
    </source>
</evidence>
<dbReference type="InterPro" id="IPR029063">
    <property type="entry name" value="SAM-dependent_MTases_sf"/>
</dbReference>
<evidence type="ECO:0000256" key="9">
    <source>
        <dbReference type="ARBA" id="ARBA00022691"/>
    </source>
</evidence>
<dbReference type="GO" id="GO:0005730">
    <property type="term" value="C:nucleolus"/>
    <property type="evidence" value="ECO:0007669"/>
    <property type="project" value="UniProtKB-SubCell"/>
</dbReference>
<name>A0A803TQJ5_ANOCA</name>
<evidence type="ECO:0000256" key="5">
    <source>
        <dbReference type="ARBA" id="ARBA00022490"/>
    </source>
</evidence>
<feature type="region of interest" description="Disordered" evidence="23">
    <location>
        <begin position="440"/>
        <end position="517"/>
    </location>
</feature>
<dbReference type="AlphaFoldDB" id="A0A803TQJ5"/>
<dbReference type="Bgee" id="ENSACAG00000017988">
    <property type="expression patterns" value="Expressed in adrenal gland and 13 other cell types or tissues"/>
</dbReference>
<evidence type="ECO:0000256" key="12">
    <source>
        <dbReference type="ARBA" id="ARBA00023242"/>
    </source>
</evidence>
<evidence type="ECO:0000256" key="18">
    <source>
        <dbReference type="ARBA" id="ARBA00049790"/>
    </source>
</evidence>
<keyword evidence="8" id="KW-0808">Transferase</keyword>
<comment type="subunit">
    <text evidence="20">May form homooligomers. Interacts with CREBBP/CBP, EED/WAIT1, EP300/P300, NCOA6/PRIP, PPARBP/PBP and SMN.</text>
</comment>
<evidence type="ECO:0000313" key="25">
    <source>
        <dbReference type="Proteomes" id="UP000001646"/>
    </source>
</evidence>
<keyword evidence="7" id="KW-0489">Methyltransferase</keyword>
<evidence type="ECO:0000256" key="23">
    <source>
        <dbReference type="SAM" id="MobiDB-lite"/>
    </source>
</evidence>
<feature type="region of interest" description="Disordered" evidence="23">
    <location>
        <begin position="1"/>
        <end position="41"/>
    </location>
</feature>
<evidence type="ECO:0000256" key="6">
    <source>
        <dbReference type="ARBA" id="ARBA00022553"/>
    </source>
</evidence>
<evidence type="ECO:0000256" key="22">
    <source>
        <dbReference type="ARBA" id="ARBA00081504"/>
    </source>
</evidence>
<evidence type="ECO:0000256" key="17">
    <source>
        <dbReference type="ARBA" id="ARBA00049075"/>
    </source>
</evidence>
<feature type="compositionally biased region" description="Basic and acidic residues" evidence="23">
    <location>
        <begin position="440"/>
        <end position="460"/>
    </location>
</feature>
<dbReference type="GO" id="GO:0008168">
    <property type="term" value="F:methyltransferase activity"/>
    <property type="evidence" value="ECO:0007669"/>
    <property type="project" value="UniProtKB-KW"/>
</dbReference>
<dbReference type="Ensembl" id="ENSACAT00000046582.1">
    <property type="protein sequence ID" value="ENSACAP00000037485.1"/>
    <property type="gene ID" value="ENSACAG00000017988.4"/>
</dbReference>
<comment type="catalytic activity">
    <reaction evidence="17">
        <text>a 5'-end (N(7)-methyl 5'-triphosphoguanosine)-ribonucleoside in snRNA + S-adenosyl-L-methionine = a 5'-end (N(2),N(7)-dimethyl 5'-triphosphoguanosine)-ribonucleoside in snRNA + S-adenosyl-L-homocysteine + H(+)</text>
        <dbReference type="Rhea" id="RHEA:78471"/>
        <dbReference type="Rhea" id="RHEA-COMP:19085"/>
        <dbReference type="Rhea" id="RHEA-COMP:19087"/>
        <dbReference type="ChEBI" id="CHEBI:15378"/>
        <dbReference type="ChEBI" id="CHEBI:57856"/>
        <dbReference type="ChEBI" id="CHEBI:59789"/>
        <dbReference type="ChEBI" id="CHEBI:156461"/>
        <dbReference type="ChEBI" id="CHEBI:172880"/>
    </reaction>
    <physiologicalReaction direction="left-to-right" evidence="17">
        <dbReference type="Rhea" id="RHEA:78472"/>
    </physiologicalReaction>
</comment>
<keyword evidence="12" id="KW-0539">Nucleus</keyword>
<accession>A0A803TQJ5</accession>
<dbReference type="PANTHER" id="PTHR14741:SF32">
    <property type="entry name" value="TRIMETHYLGUANOSINE SYNTHASE"/>
    <property type="match status" value="1"/>
</dbReference>
<dbReference type="Gene3D" id="3.40.50.150">
    <property type="entry name" value="Vaccinia Virus protein VP39"/>
    <property type="match status" value="1"/>
</dbReference>
<comment type="similarity">
    <text evidence="13">Belongs to the methyltransferase superfamily. Trimethylguanosine synthase family.</text>
</comment>
<comment type="catalytic activity">
    <reaction evidence="14">
        <text>a 5'-end (N(2),N(7)-dimethyl 5'-triphosphoguanosine)-ribonucleoside in snoRNA + S-adenosyl-L-methionine = a 5'-end (N(2),N(2),N(7)-trimethyl 5'-triphosphoguanosine)-ribonucleoside in snoRNA + S-adenosyl-L-homocysteine + H(+)</text>
        <dbReference type="Rhea" id="RHEA:78507"/>
        <dbReference type="Rhea" id="RHEA-COMP:19088"/>
        <dbReference type="Rhea" id="RHEA-COMP:19090"/>
        <dbReference type="ChEBI" id="CHEBI:15378"/>
        <dbReference type="ChEBI" id="CHEBI:57856"/>
        <dbReference type="ChEBI" id="CHEBI:59789"/>
        <dbReference type="ChEBI" id="CHEBI:167623"/>
        <dbReference type="ChEBI" id="CHEBI:172880"/>
    </reaction>
    <physiologicalReaction direction="left-to-right" evidence="14">
        <dbReference type="Rhea" id="RHEA:78508"/>
    </physiologicalReaction>
</comment>
<feature type="compositionally biased region" description="Polar residues" evidence="23">
    <location>
        <begin position="462"/>
        <end position="475"/>
    </location>
</feature>
<dbReference type="GO" id="GO:0036261">
    <property type="term" value="P:7-methylguanosine cap hypermethylation"/>
    <property type="evidence" value="ECO:0007669"/>
    <property type="project" value="InterPro"/>
</dbReference>
<feature type="region of interest" description="Disordered" evidence="23">
    <location>
        <begin position="600"/>
        <end position="635"/>
    </location>
</feature>
<evidence type="ECO:0000256" key="15">
    <source>
        <dbReference type="ARBA" id="ARBA00048740"/>
    </source>
</evidence>
<feature type="compositionally biased region" description="Basic and acidic residues" evidence="23">
    <location>
        <begin position="7"/>
        <end position="16"/>
    </location>
</feature>
<reference evidence="24" key="3">
    <citation type="submission" date="2025-09" db="UniProtKB">
        <authorList>
            <consortium name="Ensembl"/>
        </authorList>
    </citation>
    <scope>IDENTIFICATION</scope>
</reference>
<comment type="catalytic activity">
    <reaction evidence="16">
        <text>a 5'-end (N(2),N(7)-dimethyl 5'-triphosphoguanosine)-ribonucleoside in snRNA + S-adenosyl-L-methionine = a 5'-end (N(2),N(2),N(7)-trimethyl 5'-triphosphoguanosine)-ribonucleoside in snRNA + S-adenosyl-L-homocysteine + H(+)</text>
        <dbReference type="Rhea" id="RHEA:78479"/>
        <dbReference type="Rhea" id="RHEA-COMP:19087"/>
        <dbReference type="Rhea" id="RHEA-COMP:19089"/>
        <dbReference type="ChEBI" id="CHEBI:15378"/>
        <dbReference type="ChEBI" id="CHEBI:57856"/>
        <dbReference type="ChEBI" id="CHEBI:59789"/>
        <dbReference type="ChEBI" id="CHEBI:167623"/>
        <dbReference type="ChEBI" id="CHEBI:172880"/>
    </reaction>
    <physiologicalReaction direction="left-to-right" evidence="16">
        <dbReference type="Rhea" id="RHEA:78480"/>
    </physiologicalReaction>
</comment>
<evidence type="ECO:0000256" key="3">
    <source>
        <dbReference type="ARBA" id="ARBA00004604"/>
    </source>
</evidence>
<evidence type="ECO:0000256" key="20">
    <source>
        <dbReference type="ARBA" id="ARBA00064494"/>
    </source>
</evidence>
<evidence type="ECO:0000256" key="4">
    <source>
        <dbReference type="ARBA" id="ARBA00018517"/>
    </source>
</evidence>
<dbReference type="PANTHER" id="PTHR14741">
    <property type="entry name" value="S-ADENOSYLMETHIONINE-DEPENDENT METHYLTRANSFERASE RELATED"/>
    <property type="match status" value="1"/>
</dbReference>